<dbReference type="Pfam" id="PF00536">
    <property type="entry name" value="SAM_1"/>
    <property type="match status" value="1"/>
</dbReference>
<dbReference type="InterPro" id="IPR013761">
    <property type="entry name" value="SAM/pointed_sf"/>
</dbReference>
<dbReference type="STRING" id="329885.A0A4U0UW16"/>
<dbReference type="InterPro" id="IPR036282">
    <property type="entry name" value="Glutathione-S-Trfase_C_sf"/>
</dbReference>
<dbReference type="AlphaFoldDB" id="A0A4U0UW16"/>
<gene>
    <name evidence="5" type="ORF">B0A54_10880</name>
</gene>
<evidence type="ECO:0000259" key="3">
    <source>
        <dbReference type="PROSITE" id="PS50105"/>
    </source>
</evidence>
<dbReference type="Gene3D" id="1.20.1050.10">
    <property type="match status" value="1"/>
</dbReference>
<dbReference type="GO" id="GO:0007165">
    <property type="term" value="P:signal transduction"/>
    <property type="evidence" value="ECO:0007669"/>
    <property type="project" value="InterPro"/>
</dbReference>
<dbReference type="InterPro" id="IPR058268">
    <property type="entry name" value="DUF7962"/>
</dbReference>
<feature type="compositionally biased region" description="Polar residues" evidence="2">
    <location>
        <begin position="344"/>
        <end position="359"/>
    </location>
</feature>
<accession>A0A4U0UW16</accession>
<feature type="compositionally biased region" description="Low complexity" evidence="2">
    <location>
        <begin position="727"/>
        <end position="744"/>
    </location>
</feature>
<dbReference type="SUPFAM" id="SSF47616">
    <property type="entry name" value="GST C-terminal domain-like"/>
    <property type="match status" value="1"/>
</dbReference>
<reference evidence="5 6" key="1">
    <citation type="submission" date="2017-03" db="EMBL/GenBank/DDBJ databases">
        <title>Genomes of endolithic fungi from Antarctica.</title>
        <authorList>
            <person name="Coleine C."/>
            <person name="Masonjones S."/>
            <person name="Stajich J.E."/>
        </authorList>
    </citation>
    <scope>NUCLEOTIDE SEQUENCE [LARGE SCALE GENOMIC DNA]</scope>
    <source>
        <strain evidence="5 6">CCFEE 5311</strain>
    </source>
</reference>
<dbReference type="SUPFAM" id="SSF54236">
    <property type="entry name" value="Ubiquitin-like"/>
    <property type="match status" value="1"/>
</dbReference>
<dbReference type="SUPFAM" id="SSF47769">
    <property type="entry name" value="SAM/Pointed domain"/>
    <property type="match status" value="1"/>
</dbReference>
<feature type="region of interest" description="Disordered" evidence="2">
    <location>
        <begin position="343"/>
        <end position="417"/>
    </location>
</feature>
<proteinExistence type="predicted"/>
<dbReference type="Proteomes" id="UP000310066">
    <property type="component" value="Unassembled WGS sequence"/>
</dbReference>
<evidence type="ECO:0000313" key="6">
    <source>
        <dbReference type="Proteomes" id="UP000310066"/>
    </source>
</evidence>
<dbReference type="EMBL" id="NAJP01000034">
    <property type="protein sequence ID" value="TKA40274.1"/>
    <property type="molecule type" value="Genomic_DNA"/>
</dbReference>
<dbReference type="SMART" id="SM00314">
    <property type="entry name" value="RA"/>
    <property type="match status" value="1"/>
</dbReference>
<feature type="domain" description="SAM" evidence="3">
    <location>
        <begin position="499"/>
        <end position="564"/>
    </location>
</feature>
<dbReference type="CDD" id="cd01786">
    <property type="entry name" value="RA_STE50"/>
    <property type="match status" value="1"/>
</dbReference>
<dbReference type="OrthoDB" id="74412at2759"/>
<dbReference type="PROSITE" id="PS50200">
    <property type="entry name" value="RA"/>
    <property type="match status" value="1"/>
</dbReference>
<dbReference type="Pfam" id="PF00788">
    <property type="entry name" value="RA"/>
    <property type="match status" value="1"/>
</dbReference>
<feature type="compositionally biased region" description="Polar residues" evidence="2">
    <location>
        <begin position="811"/>
        <end position="824"/>
    </location>
</feature>
<dbReference type="InterPro" id="IPR029071">
    <property type="entry name" value="Ubiquitin-like_domsf"/>
</dbReference>
<feature type="compositionally biased region" description="Basic and acidic residues" evidence="2">
    <location>
        <begin position="372"/>
        <end position="385"/>
    </location>
</feature>
<dbReference type="Pfam" id="PF25907">
    <property type="entry name" value="DUF7962"/>
    <property type="match status" value="1"/>
</dbReference>
<evidence type="ECO:0000259" key="4">
    <source>
        <dbReference type="PROSITE" id="PS50200"/>
    </source>
</evidence>
<dbReference type="Gene3D" id="1.10.150.50">
    <property type="entry name" value="Transcription Factor, Ets-1"/>
    <property type="match status" value="1"/>
</dbReference>
<evidence type="ECO:0008006" key="7">
    <source>
        <dbReference type="Google" id="ProtNLM"/>
    </source>
</evidence>
<dbReference type="SMART" id="SM00454">
    <property type="entry name" value="SAM"/>
    <property type="match status" value="1"/>
</dbReference>
<feature type="domain" description="Ras-associating" evidence="4">
    <location>
        <begin position="909"/>
        <end position="965"/>
    </location>
</feature>
<sequence>MPSALLPIIAWDYQFAPNAQKSRNYLYITHTPFKICEQPFLLPRPALLSLGITYRRVPVLSIGKDVFCDNASFLDAMQELLEREGEGRALKRGGADRAFEAWGYRSFWVALASVPAGLVSKELGEDRRDLFPIFARPDFATLRQNGLSELRSMFETAEKVFLSGEEGPFIGGTKCGMADLHAIWMVKWALQTIGVAKEPGFGKEAFPKVHAWCDAFPAHDDAIQKDQFLSTEEATMQIQGSEYACPEVGIDGTDPLQFKGGEEVSVEMTDATPGHHPQEGKLLGLSASRIVLQLETAIVASFTPPTFDQGYGGNSLVGKGSCNNSIGLPRGVSRSHDNLLVLQKTGSYPGSPASPTSPAETEFGATPIDASFGERVEPPPDRPPPDRPSLGDRAGLPSQRSRSGTAIQLDPAGRETLRMDKYARQAGDDSYESEGADADDEFERTVFSPTVPTHFDEGESDHPSESEEEQGSLDGEDTPTTQGWGDREGRSPTGSIVQWTVEQVADWISSLSPILKQYSQAFADENIDGEALKALHHDELRELGIASVGHRLTILKAVYEQKMRAGVKVEESDYVPLSAEDDRRDMAATQDDISRIIESLRLRDHRIYAAEAELKALRRDLDRIFDENKKLREETLPIMRLVKDQRTPLPDPAGGTIPSPREVEAPKQSENIPPAKETKGSSLSRKFSTKKLFLSGATKQPSPTHPPQLHTPQVQVRDDPNSTQLEASAAAMAASSHLTASMTSQISPNSVHGQQLSPTSPAYSTQAPSSAGSYHQMPGSAATARSFPRDGASSGRHAYASSHIPADETGTGYSTNSQWSQASTVVADREPPASARPSRRQAPTPSPREDEAPQTAPLLRDRGDRDNPQVEIFKSFRVSIEDPCRVVLPVVSYLFQSSTPVLSLLTRTKALKRYNILDDWRQYALYIVHGDQERCLGLEEKPLMLFKQLDKEGRKPMFMLRRHASPQEGWSGAAGGGMPSQSGAGEKVRYPIPCLA</sequence>
<dbReference type="PANTHER" id="PTHR46829:SF1">
    <property type="entry name" value="STERILE ALPHA MOTIF DOMAIN-CONTAINING PROTEIN 15"/>
    <property type="match status" value="1"/>
</dbReference>
<organism evidence="5 6">
    <name type="scientific">Friedmanniomyces endolithicus</name>
    <dbReference type="NCBI Taxonomy" id="329885"/>
    <lineage>
        <taxon>Eukaryota</taxon>
        <taxon>Fungi</taxon>
        <taxon>Dikarya</taxon>
        <taxon>Ascomycota</taxon>
        <taxon>Pezizomycotina</taxon>
        <taxon>Dothideomycetes</taxon>
        <taxon>Dothideomycetidae</taxon>
        <taxon>Mycosphaerellales</taxon>
        <taxon>Teratosphaeriaceae</taxon>
        <taxon>Friedmanniomyces</taxon>
    </lineage>
</organism>
<feature type="coiled-coil region" evidence="1">
    <location>
        <begin position="607"/>
        <end position="634"/>
    </location>
</feature>
<dbReference type="InterPro" id="IPR001660">
    <property type="entry name" value="SAM"/>
</dbReference>
<evidence type="ECO:0000256" key="1">
    <source>
        <dbReference type="SAM" id="Coils"/>
    </source>
</evidence>
<dbReference type="Gene3D" id="3.40.30.110">
    <property type="match status" value="1"/>
</dbReference>
<comment type="caution">
    <text evidence="5">The sequence shown here is derived from an EMBL/GenBank/DDBJ whole genome shotgun (WGS) entry which is preliminary data.</text>
</comment>
<feature type="compositionally biased region" description="Polar residues" evidence="2">
    <location>
        <begin position="745"/>
        <end position="773"/>
    </location>
</feature>
<protein>
    <recommendedName>
        <fullName evidence="7">SAM domain-containing protein</fullName>
    </recommendedName>
</protein>
<dbReference type="InterPro" id="IPR000159">
    <property type="entry name" value="RA_dom"/>
</dbReference>
<feature type="region of interest" description="Disordered" evidence="2">
    <location>
        <begin position="450"/>
        <end position="493"/>
    </location>
</feature>
<feature type="compositionally biased region" description="Low complexity" evidence="2">
    <location>
        <begin position="832"/>
        <end position="843"/>
    </location>
</feature>
<feature type="compositionally biased region" description="Basic and acidic residues" evidence="2">
    <location>
        <begin position="454"/>
        <end position="465"/>
    </location>
</feature>
<name>A0A4U0UW16_9PEZI</name>
<dbReference type="PROSITE" id="PS50105">
    <property type="entry name" value="SAM_DOMAIN"/>
    <property type="match status" value="1"/>
</dbReference>
<feature type="region of interest" description="Disordered" evidence="2">
    <location>
        <begin position="643"/>
        <end position="865"/>
    </location>
</feature>
<keyword evidence="1" id="KW-0175">Coiled coil</keyword>
<feature type="compositionally biased region" description="Acidic residues" evidence="2">
    <location>
        <begin position="466"/>
        <end position="477"/>
    </location>
</feature>
<dbReference type="PANTHER" id="PTHR46829">
    <property type="entry name" value="STERILE ALPHA MOTIF DOMAIN-CONTAINING PROTEIN 15"/>
    <property type="match status" value="1"/>
</dbReference>
<evidence type="ECO:0000256" key="2">
    <source>
        <dbReference type="SAM" id="MobiDB-lite"/>
    </source>
</evidence>
<evidence type="ECO:0000313" key="5">
    <source>
        <dbReference type="EMBL" id="TKA40274.1"/>
    </source>
</evidence>